<dbReference type="Gene3D" id="3.60.15.10">
    <property type="entry name" value="Ribonuclease Z/Hydroxyacylglutathione hydrolase-like"/>
    <property type="match status" value="1"/>
</dbReference>
<evidence type="ECO:0000256" key="1">
    <source>
        <dbReference type="ARBA" id="ARBA00007749"/>
    </source>
</evidence>
<dbReference type="Pfam" id="PF00753">
    <property type="entry name" value="Lactamase_B"/>
    <property type="match status" value="1"/>
</dbReference>
<dbReference type="SMART" id="SM00849">
    <property type="entry name" value="Lactamase_B"/>
    <property type="match status" value="1"/>
</dbReference>
<accession>A0A1I4G6N1</accession>
<dbReference type="PANTHER" id="PTHR42978:SF6">
    <property type="entry name" value="QUORUM-QUENCHING LACTONASE YTNP-RELATED"/>
    <property type="match status" value="1"/>
</dbReference>
<dbReference type="RefSeq" id="WP_090189576.1">
    <property type="nucleotide sequence ID" value="NZ_CP072991.1"/>
</dbReference>
<dbReference type="GO" id="GO:0046872">
    <property type="term" value="F:metal ion binding"/>
    <property type="evidence" value="ECO:0007669"/>
    <property type="project" value="UniProtKB-KW"/>
</dbReference>
<dbReference type="CDD" id="cd07720">
    <property type="entry name" value="OPHC2-like_MBL-fold"/>
    <property type="match status" value="1"/>
</dbReference>
<keyword evidence="3" id="KW-0378">Hydrolase</keyword>
<organism evidence="6 7">
    <name type="scientific">Loktanella salsilacus</name>
    <dbReference type="NCBI Taxonomy" id="195913"/>
    <lineage>
        <taxon>Bacteria</taxon>
        <taxon>Pseudomonadati</taxon>
        <taxon>Pseudomonadota</taxon>
        <taxon>Alphaproteobacteria</taxon>
        <taxon>Rhodobacterales</taxon>
        <taxon>Roseobacteraceae</taxon>
        <taxon>Loktanella</taxon>
    </lineage>
</organism>
<evidence type="ECO:0000256" key="4">
    <source>
        <dbReference type="ARBA" id="ARBA00022833"/>
    </source>
</evidence>
<evidence type="ECO:0000313" key="6">
    <source>
        <dbReference type="EMBL" id="SFL24736.1"/>
    </source>
</evidence>
<gene>
    <name evidence="6" type="ORF">SAMN04488004_11191</name>
</gene>
<keyword evidence="4" id="KW-0862">Zinc</keyword>
<dbReference type="InterPro" id="IPR036866">
    <property type="entry name" value="RibonucZ/Hydroxyglut_hydro"/>
</dbReference>
<dbReference type="STRING" id="195913.SAMN04488004_11191"/>
<proteinExistence type="inferred from homology"/>
<name>A0A1I4G6N1_9RHOB</name>
<dbReference type="InterPro" id="IPR051013">
    <property type="entry name" value="MBL_superfamily_lactonases"/>
</dbReference>
<keyword evidence="7" id="KW-1185">Reference proteome</keyword>
<dbReference type="SUPFAM" id="SSF56281">
    <property type="entry name" value="Metallo-hydrolase/oxidoreductase"/>
    <property type="match status" value="1"/>
</dbReference>
<evidence type="ECO:0000259" key="5">
    <source>
        <dbReference type="SMART" id="SM00849"/>
    </source>
</evidence>
<dbReference type="OrthoDB" id="9773738at2"/>
<evidence type="ECO:0000256" key="3">
    <source>
        <dbReference type="ARBA" id="ARBA00022801"/>
    </source>
</evidence>
<keyword evidence="2" id="KW-0479">Metal-binding</keyword>
<dbReference type="GO" id="GO:0016787">
    <property type="term" value="F:hydrolase activity"/>
    <property type="evidence" value="ECO:0007669"/>
    <property type="project" value="UniProtKB-KW"/>
</dbReference>
<protein>
    <submittedName>
        <fullName evidence="6">Glyoxylase, beta-lactamase superfamily II</fullName>
    </submittedName>
</protein>
<evidence type="ECO:0000256" key="2">
    <source>
        <dbReference type="ARBA" id="ARBA00022723"/>
    </source>
</evidence>
<dbReference type="InterPro" id="IPR001279">
    <property type="entry name" value="Metallo-B-lactamas"/>
</dbReference>
<sequence length="306" mass="32556">MKISRRTLISGVIAVAGSAVLPRIAWANTTLSLGAGMLDTLSDGHLMLPRSFVLGDIPVAEADAVLEPFGLAGAASLLPDCNLTLWRGDDRTVLFDAGSGPDFMPTAGHLMAAMDALGITPEDVTDVVFTHGHPDHLWGALDDFDEPLFANAQHHMGQIEWDYWTDPALPDTIAADRLTFAVGAARRLEVLAEGINLFNDGDEVLPGITARATHGHTPGHMAFEIATEEETVMVLGDCIANHHIAFVRPDWPNGSDQDTAQGAETRAALLAQLADTGTVFAGFHLPAPGLGRAVRDGNAFRFEPLT</sequence>
<feature type="domain" description="Metallo-beta-lactamase" evidence="5">
    <location>
        <begin position="80"/>
        <end position="284"/>
    </location>
</feature>
<dbReference type="PANTHER" id="PTHR42978">
    <property type="entry name" value="QUORUM-QUENCHING LACTONASE YTNP-RELATED-RELATED"/>
    <property type="match status" value="1"/>
</dbReference>
<dbReference type="PROSITE" id="PS51318">
    <property type="entry name" value="TAT"/>
    <property type="match status" value="1"/>
</dbReference>
<dbReference type="InterPro" id="IPR006311">
    <property type="entry name" value="TAT_signal"/>
</dbReference>
<reference evidence="6 7" key="1">
    <citation type="submission" date="2016-10" db="EMBL/GenBank/DDBJ databases">
        <authorList>
            <person name="de Groot N.N."/>
        </authorList>
    </citation>
    <scope>NUCLEOTIDE SEQUENCE [LARGE SCALE GENOMIC DNA]</scope>
    <source>
        <strain evidence="6 7">DSM 16199</strain>
    </source>
</reference>
<dbReference type="EMBL" id="FOTF01000011">
    <property type="protein sequence ID" value="SFL24736.1"/>
    <property type="molecule type" value="Genomic_DNA"/>
</dbReference>
<dbReference type="AlphaFoldDB" id="A0A1I4G6N1"/>
<dbReference type="Proteomes" id="UP000199550">
    <property type="component" value="Unassembled WGS sequence"/>
</dbReference>
<comment type="similarity">
    <text evidence="1">Belongs to the metallo-beta-lactamase superfamily.</text>
</comment>
<evidence type="ECO:0000313" key="7">
    <source>
        <dbReference type="Proteomes" id="UP000199550"/>
    </source>
</evidence>